<evidence type="ECO:0000313" key="2">
    <source>
        <dbReference type="Proteomes" id="UP000673691"/>
    </source>
</evidence>
<reference evidence="1 2" key="1">
    <citation type="journal article" name="Sci. Rep.">
        <title>Genome-scale phylogenetic analyses confirm Olpidium as the closest living zoosporic fungus to the non-flagellated, terrestrial fungi.</title>
        <authorList>
            <person name="Chang Y."/>
            <person name="Rochon D."/>
            <person name="Sekimoto S."/>
            <person name="Wang Y."/>
            <person name="Chovatia M."/>
            <person name="Sandor L."/>
            <person name="Salamov A."/>
            <person name="Grigoriev I.V."/>
            <person name="Stajich J.E."/>
            <person name="Spatafora J.W."/>
        </authorList>
    </citation>
    <scope>NUCLEOTIDE SEQUENCE [LARGE SCALE GENOMIC DNA]</scope>
    <source>
        <strain evidence="1">S191</strain>
    </source>
</reference>
<dbReference type="AlphaFoldDB" id="A0A8H8DJB9"/>
<name>A0A8H8DJB9_9FUNG</name>
<dbReference type="EMBL" id="JAEFCI010005013">
    <property type="protein sequence ID" value="KAG5460583.1"/>
    <property type="molecule type" value="Genomic_DNA"/>
</dbReference>
<keyword evidence="2" id="KW-1185">Reference proteome</keyword>
<organism evidence="1 2">
    <name type="scientific">Olpidium bornovanus</name>
    <dbReference type="NCBI Taxonomy" id="278681"/>
    <lineage>
        <taxon>Eukaryota</taxon>
        <taxon>Fungi</taxon>
        <taxon>Fungi incertae sedis</taxon>
        <taxon>Olpidiomycota</taxon>
        <taxon>Olpidiomycotina</taxon>
        <taxon>Olpidiomycetes</taxon>
        <taxon>Olpidiales</taxon>
        <taxon>Olpidiaceae</taxon>
        <taxon>Olpidium</taxon>
    </lineage>
</organism>
<accession>A0A8H8DJB9</accession>
<comment type="caution">
    <text evidence="1">The sequence shown here is derived from an EMBL/GenBank/DDBJ whole genome shotgun (WGS) entry which is preliminary data.</text>
</comment>
<dbReference type="Proteomes" id="UP000673691">
    <property type="component" value="Unassembled WGS sequence"/>
</dbReference>
<proteinExistence type="predicted"/>
<gene>
    <name evidence="1" type="ORF">BJ554DRAFT_7352</name>
</gene>
<evidence type="ECO:0000313" key="1">
    <source>
        <dbReference type="EMBL" id="KAG5460583.1"/>
    </source>
</evidence>
<protein>
    <submittedName>
        <fullName evidence="1">Uncharacterized protein</fullName>
    </submittedName>
</protein>
<sequence length="65" mass="7253">MRRSNKPDGFVLFRSERIGYGRGFWVVCVALNVEVFALGKKKGVTKPKHFEQVDGVAARDSGGQR</sequence>